<keyword evidence="2" id="KW-1185">Reference proteome</keyword>
<evidence type="ECO:0000313" key="1">
    <source>
        <dbReference type="EMBL" id="NMM47209.1"/>
    </source>
</evidence>
<dbReference type="AlphaFoldDB" id="A0A848IYY4"/>
<dbReference type="EMBL" id="JABBNU010000001">
    <property type="protein sequence ID" value="NMM47209.1"/>
    <property type="molecule type" value="Genomic_DNA"/>
</dbReference>
<reference evidence="1 2" key="1">
    <citation type="submission" date="2020-04" db="EMBL/GenBank/DDBJ databases">
        <title>Flammeovirgaceae bacterium KN852 isolated from deep sea.</title>
        <authorList>
            <person name="Zhang D.-C."/>
        </authorList>
    </citation>
    <scope>NUCLEOTIDE SEQUENCE [LARGE SCALE GENOMIC DNA]</scope>
    <source>
        <strain evidence="1 2">KN852</strain>
    </source>
</reference>
<comment type="caution">
    <text evidence="1">The sequence shown here is derived from an EMBL/GenBank/DDBJ whole genome shotgun (WGS) entry which is preliminary data.</text>
</comment>
<accession>A0A848IYY4</accession>
<organism evidence="1 2">
    <name type="scientific">Marinigracilibium pacificum</name>
    <dbReference type="NCBI Taxonomy" id="2729599"/>
    <lineage>
        <taxon>Bacteria</taxon>
        <taxon>Pseudomonadati</taxon>
        <taxon>Bacteroidota</taxon>
        <taxon>Cytophagia</taxon>
        <taxon>Cytophagales</taxon>
        <taxon>Flammeovirgaceae</taxon>
        <taxon>Marinigracilibium</taxon>
    </lineage>
</organism>
<name>A0A848IYY4_9BACT</name>
<protein>
    <submittedName>
        <fullName evidence="1">Uncharacterized protein</fullName>
    </submittedName>
</protein>
<dbReference type="RefSeq" id="WP_169677818.1">
    <property type="nucleotide sequence ID" value="NZ_JABBNU010000001.1"/>
</dbReference>
<dbReference type="NCBIfam" id="TIGR03806">
    <property type="entry name" value="chp_HNE_0200"/>
    <property type="match status" value="1"/>
</dbReference>
<dbReference type="InterPro" id="IPR022269">
    <property type="entry name" value="SO_2930-like_C"/>
</dbReference>
<dbReference type="Proteomes" id="UP000559010">
    <property type="component" value="Unassembled WGS sequence"/>
</dbReference>
<evidence type="ECO:0000313" key="2">
    <source>
        <dbReference type="Proteomes" id="UP000559010"/>
    </source>
</evidence>
<gene>
    <name evidence="1" type="ORF">HH304_02285</name>
</gene>
<proteinExistence type="predicted"/>
<sequence>MRNFVAIILTSIFLFWGCSDKKAVDRSKTEDFSPEPELIETYGLGNAWLSEYGFFSGDLKELIPAENVYSYEINTPLFSDYAIKRRFIYLPEGSSMHFVSNDVLNFPVGTVLIKNFYYEELNSKGNKIIETRLLIRNEDDWKPLTYIWKNDQTDAYLEIVGAKKQVSFYSPEGKKLDIKYSIPDLNQCQNCHNKNEVLTPIGPTAAQLNKIVNIKGEKVNQLVAFASNGNLKDMPSLEHVSVIAKWDSPEYSISERARAYLDINCGHCHNPGGSAKTSGLNLTLTEKDPHKLGIDKKPVAAGKASGNLLYDIVKGKPEQSIVLFRMNSDKPEIMMPELGRSLIHQEGVELIKAWIKEMD</sequence>